<feature type="transmembrane region" description="Helical" evidence="7">
    <location>
        <begin position="378"/>
        <end position="395"/>
    </location>
</feature>
<evidence type="ECO:0000313" key="8">
    <source>
        <dbReference type="EMBL" id="ANP46226.1"/>
    </source>
</evidence>
<dbReference type="InterPro" id="IPR014047">
    <property type="entry name" value="Chr_Tranpt_l_chain"/>
</dbReference>
<dbReference type="InParanoid" id="A0A1B1AI28"/>
<organism evidence="8 9">
    <name type="scientific">Candidatus Viadribacter manganicus</name>
    <dbReference type="NCBI Taxonomy" id="1759059"/>
    <lineage>
        <taxon>Bacteria</taxon>
        <taxon>Pseudomonadati</taxon>
        <taxon>Pseudomonadota</taxon>
        <taxon>Alphaproteobacteria</taxon>
        <taxon>Hyphomonadales</taxon>
        <taxon>Hyphomonadaceae</taxon>
        <taxon>Candidatus Viadribacter</taxon>
    </lineage>
</organism>
<proteinExistence type="inferred from homology"/>
<evidence type="ECO:0000256" key="3">
    <source>
        <dbReference type="ARBA" id="ARBA00022475"/>
    </source>
</evidence>
<dbReference type="Pfam" id="PF02417">
    <property type="entry name" value="Chromate_transp"/>
    <property type="match status" value="2"/>
</dbReference>
<evidence type="ECO:0008006" key="10">
    <source>
        <dbReference type="Google" id="ProtNLM"/>
    </source>
</evidence>
<evidence type="ECO:0000256" key="6">
    <source>
        <dbReference type="ARBA" id="ARBA00023136"/>
    </source>
</evidence>
<evidence type="ECO:0000313" key="9">
    <source>
        <dbReference type="Proteomes" id="UP000092498"/>
    </source>
</evidence>
<dbReference type="GO" id="GO:0015109">
    <property type="term" value="F:chromate transmembrane transporter activity"/>
    <property type="evidence" value="ECO:0007669"/>
    <property type="project" value="InterPro"/>
</dbReference>
<dbReference type="OrthoDB" id="8969999at2"/>
<feature type="transmembrane region" description="Helical" evidence="7">
    <location>
        <begin position="200"/>
        <end position="218"/>
    </location>
</feature>
<feature type="transmembrane region" description="Helical" evidence="7">
    <location>
        <begin position="141"/>
        <end position="170"/>
    </location>
</feature>
<keyword evidence="6 7" id="KW-0472">Membrane</keyword>
<protein>
    <recommendedName>
        <fullName evidence="10">Chromate transporter</fullName>
    </recommendedName>
</protein>
<feature type="transmembrane region" description="Helical" evidence="7">
    <location>
        <begin position="106"/>
        <end position="129"/>
    </location>
</feature>
<name>A0A1B1AI28_9PROT</name>
<feature type="transmembrane region" description="Helical" evidence="7">
    <location>
        <begin position="230"/>
        <end position="251"/>
    </location>
</feature>
<dbReference type="AlphaFoldDB" id="A0A1B1AI28"/>
<evidence type="ECO:0000256" key="5">
    <source>
        <dbReference type="ARBA" id="ARBA00022989"/>
    </source>
</evidence>
<feature type="transmembrane region" description="Helical" evidence="7">
    <location>
        <begin position="402"/>
        <end position="419"/>
    </location>
</feature>
<feature type="transmembrane region" description="Helical" evidence="7">
    <location>
        <begin position="297"/>
        <end position="322"/>
    </location>
</feature>
<dbReference type="PANTHER" id="PTHR33567">
    <property type="entry name" value="CHROMATE ION TRANSPORTER (EUROFUNG)"/>
    <property type="match status" value="1"/>
</dbReference>
<dbReference type="RefSeq" id="WP_066770882.1">
    <property type="nucleotide sequence ID" value="NZ_CP013244.1"/>
</dbReference>
<dbReference type="GO" id="GO:0005886">
    <property type="term" value="C:plasma membrane"/>
    <property type="evidence" value="ECO:0007669"/>
    <property type="project" value="UniProtKB-SubCell"/>
</dbReference>
<dbReference type="EMBL" id="CP013244">
    <property type="protein sequence ID" value="ANP46226.1"/>
    <property type="molecule type" value="Genomic_DNA"/>
</dbReference>
<keyword evidence="5 7" id="KW-1133">Transmembrane helix</keyword>
<gene>
    <name evidence="8" type="ORF">ATE48_09995</name>
</gene>
<keyword evidence="3" id="KW-1003">Cell membrane</keyword>
<dbReference type="NCBIfam" id="TIGR00937">
    <property type="entry name" value="2A51"/>
    <property type="match status" value="1"/>
</dbReference>
<evidence type="ECO:0000256" key="7">
    <source>
        <dbReference type="SAM" id="Phobius"/>
    </source>
</evidence>
<keyword evidence="9" id="KW-1185">Reference proteome</keyword>
<reference evidence="8 9" key="1">
    <citation type="submission" date="2015-11" db="EMBL/GenBank/DDBJ databases">
        <title>Whole-Genome Sequence of Candidatus Oderbacter manganicum from the National Park Lower Oder Valley, Germany.</title>
        <authorList>
            <person name="Braun B."/>
            <person name="Liere K."/>
            <person name="Szewzyk U."/>
        </authorList>
    </citation>
    <scope>NUCLEOTIDE SEQUENCE [LARGE SCALE GENOMIC DNA]</scope>
    <source>
        <strain evidence="8 9">OTSz_A_272</strain>
    </source>
</reference>
<comment type="subcellular location">
    <subcellularLocation>
        <location evidence="1">Cell membrane</location>
        <topology evidence="1">Multi-pass membrane protein</topology>
    </subcellularLocation>
</comment>
<comment type="similarity">
    <text evidence="2">Belongs to the chromate ion transporter (CHR) (TC 2.A.51) family.</text>
</comment>
<dbReference type="PIRSF" id="PIRSF004810">
    <property type="entry name" value="ChrA"/>
    <property type="match status" value="1"/>
</dbReference>
<dbReference type="PANTHER" id="PTHR33567:SF3">
    <property type="entry name" value="CHROMATE ION TRANSPORTER (EUROFUNG)"/>
    <property type="match status" value="1"/>
</dbReference>
<dbReference type="Proteomes" id="UP000092498">
    <property type="component" value="Chromosome"/>
</dbReference>
<accession>A0A1B1AI28</accession>
<evidence type="ECO:0000256" key="2">
    <source>
        <dbReference type="ARBA" id="ARBA00005262"/>
    </source>
</evidence>
<evidence type="ECO:0000256" key="4">
    <source>
        <dbReference type="ARBA" id="ARBA00022692"/>
    </source>
</evidence>
<feature type="transmembrane region" description="Helical" evidence="7">
    <location>
        <begin position="334"/>
        <end position="358"/>
    </location>
</feature>
<feature type="transmembrane region" description="Helical" evidence="7">
    <location>
        <begin position="75"/>
        <end position="100"/>
    </location>
</feature>
<sequence>MSPSLSTLFAESLKVGCLGFGGPAGQIALMHRVFVDERKWIDDDRFQHMLAFCMLLPGPEAQQLATYIGWRLRGWAGALIAGWMFVIPGALIVLALSWLYVNYGEVPLVAAALDGVKCAVVALVAEALIKVGKRALKTSAALLLAIGAFVALIFGAPFPVVIVAAALLGIARARLFVKGVATRSLETPVLQGSRGAFGQALLWLVLWAAPPAIIALTLGTDHVLFQIAQVFSILACVTFGGAYALLAYLTIEAAVRGWLTPSQMIDGLGLAETTPGPLILVNEFVGFLAGHNAGSPALALSGAVIALWCTFAPSFVWIFAGAPFAERLERNTSAAGALAAITAAVLGVIAKLALFFAAHALFARQIAFGPTALPDPTSGIWWMIALALAAAVALIRFKANLLLVLVACALTGLAAHAWGL</sequence>
<keyword evidence="4 7" id="KW-0812">Transmembrane</keyword>
<dbReference type="KEGG" id="cbot:ATE48_09995"/>
<evidence type="ECO:0000256" key="1">
    <source>
        <dbReference type="ARBA" id="ARBA00004651"/>
    </source>
</evidence>
<dbReference type="STRING" id="1759059.ATE48_09995"/>
<dbReference type="InterPro" id="IPR003370">
    <property type="entry name" value="Chromate_transpt"/>
</dbReference>